<dbReference type="AlphaFoldDB" id="A0A9D5D2Z6"/>
<gene>
    <name evidence="5" type="ORF">J5N97_011904</name>
</gene>
<feature type="compositionally biased region" description="Basic and acidic residues" evidence="3">
    <location>
        <begin position="799"/>
        <end position="814"/>
    </location>
</feature>
<feature type="compositionally biased region" description="Pro residues" evidence="3">
    <location>
        <begin position="686"/>
        <end position="699"/>
    </location>
</feature>
<dbReference type="InterPro" id="IPR027417">
    <property type="entry name" value="P-loop_NTPase"/>
</dbReference>
<dbReference type="Pfam" id="PF13671">
    <property type="entry name" value="AAA_33"/>
    <property type="match status" value="1"/>
</dbReference>
<dbReference type="Gene3D" id="2.60.120.920">
    <property type="match status" value="1"/>
</dbReference>
<dbReference type="SUPFAM" id="SSF49899">
    <property type="entry name" value="Concanavalin A-like lectins/glucanases"/>
    <property type="match status" value="1"/>
</dbReference>
<dbReference type="InterPro" id="IPR013320">
    <property type="entry name" value="ConA-like_dom_sf"/>
</dbReference>
<feature type="region of interest" description="Disordered" evidence="3">
    <location>
        <begin position="678"/>
        <end position="725"/>
    </location>
</feature>
<evidence type="ECO:0000313" key="6">
    <source>
        <dbReference type="Proteomes" id="UP001085076"/>
    </source>
</evidence>
<keyword evidence="2" id="KW-0539">Nucleus</keyword>
<comment type="caution">
    <text evidence="5">The sequence shown here is derived from an EMBL/GenBank/DDBJ whole genome shotgun (WGS) entry which is preliminary data.</text>
</comment>
<dbReference type="InterPro" id="IPR035778">
    <property type="entry name" value="SPRY_hnRNP_U"/>
</dbReference>
<dbReference type="InterPro" id="IPR003877">
    <property type="entry name" value="SPRY_dom"/>
</dbReference>
<proteinExistence type="predicted"/>
<dbReference type="CDD" id="cd12884">
    <property type="entry name" value="SPRY_hnRNP"/>
    <property type="match status" value="1"/>
</dbReference>
<dbReference type="SMART" id="SM00449">
    <property type="entry name" value="SPRY"/>
    <property type="match status" value="1"/>
</dbReference>
<reference evidence="5" key="2">
    <citation type="journal article" date="2022" name="Hortic Res">
        <title>The genome of Dioscorea zingiberensis sheds light on the biosynthesis, origin and evolution of the medicinally important diosgenin saponins.</title>
        <authorList>
            <person name="Li Y."/>
            <person name="Tan C."/>
            <person name="Li Z."/>
            <person name="Guo J."/>
            <person name="Li S."/>
            <person name="Chen X."/>
            <person name="Wang C."/>
            <person name="Dai X."/>
            <person name="Yang H."/>
            <person name="Song W."/>
            <person name="Hou L."/>
            <person name="Xu J."/>
            <person name="Tong Z."/>
            <person name="Xu A."/>
            <person name="Yuan X."/>
            <person name="Wang W."/>
            <person name="Yang Q."/>
            <person name="Chen L."/>
            <person name="Sun Z."/>
            <person name="Wang K."/>
            <person name="Pan B."/>
            <person name="Chen J."/>
            <person name="Bao Y."/>
            <person name="Liu F."/>
            <person name="Qi X."/>
            <person name="Gang D.R."/>
            <person name="Wen J."/>
            <person name="Li J."/>
        </authorList>
    </citation>
    <scope>NUCLEOTIDE SEQUENCE</scope>
    <source>
        <strain evidence="5">Dzin_1.0</strain>
    </source>
</reference>
<feature type="region of interest" description="Disordered" evidence="3">
    <location>
        <begin position="792"/>
        <end position="817"/>
    </location>
</feature>
<comment type="subcellular location">
    <subcellularLocation>
        <location evidence="1">Nucleus</location>
    </subcellularLocation>
</comment>
<reference evidence="5" key="1">
    <citation type="submission" date="2021-03" db="EMBL/GenBank/DDBJ databases">
        <authorList>
            <person name="Li Z."/>
            <person name="Yang C."/>
        </authorList>
    </citation>
    <scope>NUCLEOTIDE SEQUENCE</scope>
    <source>
        <strain evidence="5">Dzin_1.0</strain>
        <tissue evidence="5">Leaf</tissue>
    </source>
</reference>
<dbReference type="Pfam" id="PF00622">
    <property type="entry name" value="SPRY"/>
    <property type="match status" value="1"/>
</dbReference>
<dbReference type="GO" id="GO:0003723">
    <property type="term" value="F:RNA binding"/>
    <property type="evidence" value="ECO:0007669"/>
    <property type="project" value="TreeGrafter"/>
</dbReference>
<evidence type="ECO:0000256" key="3">
    <source>
        <dbReference type="SAM" id="MobiDB-lite"/>
    </source>
</evidence>
<accession>A0A9D5D2Z6</accession>
<dbReference type="EMBL" id="JAGGNH010000002">
    <property type="protein sequence ID" value="KAJ0983649.1"/>
    <property type="molecule type" value="Genomic_DNA"/>
</dbReference>
<evidence type="ECO:0000259" key="4">
    <source>
        <dbReference type="SMART" id="SM00449"/>
    </source>
</evidence>
<dbReference type="SUPFAM" id="SSF52540">
    <property type="entry name" value="P-loop containing nucleoside triphosphate hydrolases"/>
    <property type="match status" value="1"/>
</dbReference>
<feature type="compositionally biased region" description="Basic and acidic residues" evidence="3">
    <location>
        <begin position="548"/>
        <end position="558"/>
    </location>
</feature>
<feature type="region of interest" description="Disordered" evidence="3">
    <location>
        <begin position="546"/>
        <end position="570"/>
    </location>
</feature>
<dbReference type="Proteomes" id="UP001085076">
    <property type="component" value="Miscellaneous, Linkage group lg02"/>
</dbReference>
<evidence type="ECO:0000256" key="1">
    <source>
        <dbReference type="ARBA" id="ARBA00004123"/>
    </source>
</evidence>
<dbReference type="PANTHER" id="PTHR12381:SF56">
    <property type="entry name" value="B30.2_SPRY DOMAIN-CONTAINING PROTEIN-RELATED"/>
    <property type="match status" value="1"/>
</dbReference>
<feature type="region of interest" description="Disordered" evidence="3">
    <location>
        <begin position="634"/>
        <end position="660"/>
    </location>
</feature>
<protein>
    <recommendedName>
        <fullName evidence="4">SPRY domain-containing protein</fullName>
    </recommendedName>
</protein>
<evidence type="ECO:0000313" key="5">
    <source>
        <dbReference type="EMBL" id="KAJ0983649.1"/>
    </source>
</evidence>
<dbReference type="InterPro" id="IPR043136">
    <property type="entry name" value="B30.2/SPRY_sf"/>
</dbReference>
<dbReference type="GO" id="GO:0000380">
    <property type="term" value="P:alternative mRNA splicing, via spliceosome"/>
    <property type="evidence" value="ECO:0007669"/>
    <property type="project" value="TreeGrafter"/>
</dbReference>
<dbReference type="Gene3D" id="3.40.50.300">
    <property type="entry name" value="P-loop containing nucleotide triphosphate hydrolases"/>
    <property type="match status" value="1"/>
</dbReference>
<evidence type="ECO:0000256" key="2">
    <source>
        <dbReference type="ARBA" id="ARBA00023242"/>
    </source>
</evidence>
<dbReference type="GO" id="GO:0005634">
    <property type="term" value="C:nucleus"/>
    <property type="evidence" value="ECO:0007669"/>
    <property type="project" value="UniProtKB-SubCell"/>
</dbReference>
<name>A0A9D5D2Z6_9LILI</name>
<keyword evidence="6" id="KW-1185">Reference proteome</keyword>
<organism evidence="5 6">
    <name type="scientific">Dioscorea zingiberensis</name>
    <dbReference type="NCBI Taxonomy" id="325984"/>
    <lineage>
        <taxon>Eukaryota</taxon>
        <taxon>Viridiplantae</taxon>
        <taxon>Streptophyta</taxon>
        <taxon>Embryophyta</taxon>
        <taxon>Tracheophyta</taxon>
        <taxon>Spermatophyta</taxon>
        <taxon>Magnoliopsida</taxon>
        <taxon>Liliopsida</taxon>
        <taxon>Dioscoreales</taxon>
        <taxon>Dioscoreaceae</taxon>
        <taxon>Dioscorea</taxon>
    </lineage>
</organism>
<sequence>MASKKHPALPEAREGIPAVKRVRAGYPCDKKPGGPRRVELNPADCDLDFDVDGNGLQGQALHKNGFAYCWSGARATVGISGGKYCFGCKVISEQEVELADTCPDQRHLCRVGISRGDDPVGNLGETANSFGFGGTGKFSNAGKFSEYGTKFGLGDTIVCAVDLESESAAIGFSKNGKWLGIAKRFDTSSKGLGVVSATQKDSFLEFALFPHVLLKNVMVQLQFSIEDGLIPEEGYKPWNSALQDGNAIVGPSFSSPRDCEVVMLVGLPASGKTTWAENWVKHHPEKRYVVLGTNLALDQMKVPGLLRKQNYGERFDRLMDRATGIFNELLLRASKTPRNYILDQTNVYKSARIRKLKAFIEYRKIAVVVFPTPHELKFRADKRFREMGKEVPADAVNEMLANFVLPMSKDIPGSSELFDERRCSKYLTEMKQALGTPVLSAKQDLLPYSPECSSQAFSSHSIMTKEAGLALSEHMQTIRSPIILTGHGITVPPHVKTAYSIPVSHGVHQPRFDDPGLSCPNYGPYKGYSEYGGSSRLRDGPVPYSNHDGFDPYERNASERSSFSKNETGPFRPFGVTDGFSRSFFDSPTSRRDYEYPDVPPSYGGHGVHRHASGISQINHQAAAQPSFLSHSPLQSTYNGLRRPNFDGTSGWNRPHTQDAGISQFNHQDVRQPIQENTSLQRPYVPAAPPPSGTRPFNPPRHGSSLGEEQCCAAASPPNPTESRKVSSVKAMQELSRWLFYLSKLTSHPLFSIFTASSLLILLYLPRPLIPLLLSPFPISSLLLLLRSGSKSDKHRHPPLPDHSKPEPESKIRPEPLPALQDPFFSHSGFEWAPMGGPLEVIYEGHEDDGDSPRSSLTGSLGVGSFGFCFTDSDSDLDPDPDYYGDGCEPANLRFRWAVEEEDDEEEMIEIALEEDNLIEIDISGTQRWCM</sequence>
<dbReference type="PANTHER" id="PTHR12381">
    <property type="entry name" value="HETEROGENEOUS NUCLEAR RIBONUCLEOPROTEIN U FAMILY MEMBER"/>
    <property type="match status" value="1"/>
</dbReference>
<feature type="domain" description="SPRY" evidence="4">
    <location>
        <begin position="81"/>
        <end position="231"/>
    </location>
</feature>
<dbReference type="OrthoDB" id="445357at2759"/>